<feature type="repeat" description="TPR" evidence="3">
    <location>
        <begin position="1188"/>
        <end position="1221"/>
    </location>
</feature>
<evidence type="ECO:0000256" key="1">
    <source>
        <dbReference type="ARBA" id="ARBA00022737"/>
    </source>
</evidence>
<evidence type="ECO:0000256" key="2">
    <source>
        <dbReference type="ARBA" id="ARBA00022803"/>
    </source>
</evidence>
<dbReference type="InterPro" id="IPR011990">
    <property type="entry name" value="TPR-like_helical_dom_sf"/>
</dbReference>
<dbReference type="PROSITE" id="PS50293">
    <property type="entry name" value="TPR_REGION"/>
    <property type="match status" value="1"/>
</dbReference>
<accession>A0A0C9VN76</accession>
<keyword evidence="5" id="KW-1185">Reference proteome</keyword>
<name>A0A0C9VN76_SPHS4</name>
<organism evidence="4 5">
    <name type="scientific">Sphaerobolus stellatus (strain SS14)</name>
    <dbReference type="NCBI Taxonomy" id="990650"/>
    <lineage>
        <taxon>Eukaryota</taxon>
        <taxon>Fungi</taxon>
        <taxon>Dikarya</taxon>
        <taxon>Basidiomycota</taxon>
        <taxon>Agaricomycotina</taxon>
        <taxon>Agaricomycetes</taxon>
        <taxon>Phallomycetidae</taxon>
        <taxon>Geastrales</taxon>
        <taxon>Sphaerobolaceae</taxon>
        <taxon>Sphaerobolus</taxon>
    </lineage>
</organism>
<dbReference type="GO" id="GO:0055087">
    <property type="term" value="C:Ski complex"/>
    <property type="evidence" value="ECO:0007669"/>
    <property type="project" value="InterPro"/>
</dbReference>
<feature type="repeat" description="TPR" evidence="3">
    <location>
        <begin position="701"/>
        <end position="734"/>
    </location>
</feature>
<dbReference type="Pfam" id="PF13432">
    <property type="entry name" value="TPR_16"/>
    <property type="match status" value="2"/>
</dbReference>
<feature type="repeat" description="TPR" evidence="3">
    <location>
        <begin position="39"/>
        <end position="72"/>
    </location>
</feature>
<sequence length="1421" mass="157969">MASFIKGKLKAARDAIGRKDYKTAQESAAEVLEYEASNYNALVFLGLASLELGDVTRSEEAYKKATELYPDQLLAWQGLSKFYERAGKWSEYGKILRRLIDLLSQQEDATRCAEALQKFIELQRSRGSRKDVIDALTLLLPTSPLYRTLSMLPEPEPTAPTSTTIYGIQTAVYNSLPILEEVVSLMERNEDEQIKKEVDKRRMRLGAGRPEQIQKDVSREVWEKSNLPALYDEILNHPNTGDELRRSTESKLLRQKMQHLEALPNSGAEGKLKQQVLSEVEKLCNGAILLGFQDEVPWMFIIDNKDAYDIEDYDIRTLRRFIEVFPGSTQTKLIRGYFDYMGIPVVVEDEDGENDQESPEDSVDPFAIVLEAASELPKSILAHRIVAELYQIENDYENAIKTAEAGLFIIRSAEINYGKSLPRVTRAFNVVLAVALVKMFPPKHHQRADELVSSVLSEDPDNIPCLMGRGYILQHKHHWIDAVVIFKRVISLDPNHDDLLEAEEQWAWSIIQAGRIDDGISELRNIIQKLDEEDEKEEQKARAWWRLGKALWDSGDDVKESAYKHFITALKRCSTFAPAFTSLGVYYADFASPPDLDRSSKCFQKAFELDAREAEAARRLAGGFAEEREWDLVEVVARRTIEGEGGLEGGSAGMSQQISTRYLPVNAWAWKAVGIVELNRRNYPAATQAFQVALRADDNDFLSWQRLGEAYTKSGRHAAAIKALKRALELQPEDWMSLYLLGEVYRVMGQYGSAVEVFEDVRAQQPDEICVSMALSDTHLEEARTQLAEGFRSRAESSAISAVLIASELIKKSAGFRRVTWKIAADAAYELSRFTAFDDPDSVYEALITLTSLIGAYDSGSSVEGIVQLPFSKNSGSLDGNFALEVAIAAYDYRISLDKLDDIAGGSALFDLGVALSNLSSRTSDKGKANLATTQAKDLLLKALATDPYNDVYWNTFGTLNFVENPKMAQHAYIKALECDAKNPATWTNLGLLSLYHDDNELANECLYRAQTLDPDYILAWVGQGLVATKNGHHVESHALFAHAIGISADVPAADLEFSTRAFKRLVDPANTSSSREDLLPVFHALDRYCKQRPNDAAALHLFALTCESAQQTHLALELVTRSIRVLERAYEESEDTQTEENFALANGTLGRLRLATNDYIGALEAFSTTLSLLPAETESSRIKIMRSLAQFGSGIANFRLGELEAALEVFETCLAEVPDDMSTVRGHVTVFLAQTLWALGSPEAQETARGQLLECISTDPENLTAMSALVAIGILESDDSLVDAALSEIQGLTLDKRAELDPGRIVTRLLIQNHLARGRAKEALSEAQRAVYREPVDDTSRKALTSLLLQQGHAGAAGAIIEGNRNAPRETLDVSLRLSAIATCERNPDIATQQAQKSVLLAPWKSDNWKALVYVRCTNA</sequence>
<dbReference type="GO" id="GO:0006401">
    <property type="term" value="P:RNA catabolic process"/>
    <property type="evidence" value="ECO:0007669"/>
    <property type="project" value="InterPro"/>
</dbReference>
<dbReference type="SUPFAM" id="SSF48452">
    <property type="entry name" value="TPR-like"/>
    <property type="match status" value="5"/>
</dbReference>
<dbReference type="Gene3D" id="1.25.40.10">
    <property type="entry name" value="Tetratricopeptide repeat domain"/>
    <property type="match status" value="5"/>
</dbReference>
<dbReference type="InterPro" id="IPR039226">
    <property type="entry name" value="Ski3/TTC37"/>
</dbReference>
<gene>
    <name evidence="4" type="ORF">M422DRAFT_32689</name>
</gene>
<keyword evidence="1" id="KW-0677">Repeat</keyword>
<dbReference type="SMART" id="SM00028">
    <property type="entry name" value="TPR"/>
    <property type="match status" value="10"/>
</dbReference>
<dbReference type="Proteomes" id="UP000054279">
    <property type="component" value="Unassembled WGS sequence"/>
</dbReference>
<keyword evidence="2 3" id="KW-0802">TPR repeat</keyword>
<evidence type="ECO:0000313" key="5">
    <source>
        <dbReference type="Proteomes" id="UP000054279"/>
    </source>
</evidence>
<reference evidence="4 5" key="1">
    <citation type="submission" date="2014-06" db="EMBL/GenBank/DDBJ databases">
        <title>Evolutionary Origins and Diversification of the Mycorrhizal Mutualists.</title>
        <authorList>
            <consortium name="DOE Joint Genome Institute"/>
            <consortium name="Mycorrhizal Genomics Consortium"/>
            <person name="Kohler A."/>
            <person name="Kuo A."/>
            <person name="Nagy L.G."/>
            <person name="Floudas D."/>
            <person name="Copeland A."/>
            <person name="Barry K.W."/>
            <person name="Cichocki N."/>
            <person name="Veneault-Fourrey C."/>
            <person name="LaButti K."/>
            <person name="Lindquist E.A."/>
            <person name="Lipzen A."/>
            <person name="Lundell T."/>
            <person name="Morin E."/>
            <person name="Murat C."/>
            <person name="Riley R."/>
            <person name="Ohm R."/>
            <person name="Sun H."/>
            <person name="Tunlid A."/>
            <person name="Henrissat B."/>
            <person name="Grigoriev I.V."/>
            <person name="Hibbett D.S."/>
            <person name="Martin F."/>
        </authorList>
    </citation>
    <scope>NUCLEOTIDE SEQUENCE [LARGE SCALE GENOMIC DNA]</scope>
    <source>
        <strain evidence="4 5">SS14</strain>
    </source>
</reference>
<feature type="repeat" description="TPR" evidence="3">
    <location>
        <begin position="735"/>
        <end position="768"/>
    </location>
</feature>
<dbReference type="EMBL" id="KN837152">
    <property type="protein sequence ID" value="KIJ39435.1"/>
    <property type="molecule type" value="Genomic_DNA"/>
</dbReference>
<feature type="repeat" description="TPR" evidence="3">
    <location>
        <begin position="1144"/>
        <end position="1177"/>
    </location>
</feature>
<evidence type="ECO:0008006" key="6">
    <source>
        <dbReference type="Google" id="ProtNLM"/>
    </source>
</evidence>
<feature type="repeat" description="TPR" evidence="3">
    <location>
        <begin position="984"/>
        <end position="1017"/>
    </location>
</feature>
<dbReference type="PANTHER" id="PTHR15704:SF7">
    <property type="entry name" value="SUPERKILLER COMPLEX PROTEIN 3"/>
    <property type="match status" value="1"/>
</dbReference>
<feature type="repeat" description="TPR" evidence="3">
    <location>
        <begin position="667"/>
        <end position="700"/>
    </location>
</feature>
<evidence type="ECO:0000256" key="3">
    <source>
        <dbReference type="PROSITE-ProRule" id="PRU00339"/>
    </source>
</evidence>
<dbReference type="InterPro" id="IPR040962">
    <property type="entry name" value="TPR_22"/>
</dbReference>
<dbReference type="Pfam" id="PF18833">
    <property type="entry name" value="TPR_22"/>
    <property type="match status" value="1"/>
</dbReference>
<protein>
    <recommendedName>
        <fullName evidence="6">Superkiller protein 3</fullName>
    </recommendedName>
</protein>
<proteinExistence type="predicted"/>
<dbReference type="PANTHER" id="PTHR15704">
    <property type="entry name" value="SUPERKILLER 3 PROTEIN-RELATED"/>
    <property type="match status" value="1"/>
</dbReference>
<dbReference type="InterPro" id="IPR019734">
    <property type="entry name" value="TPR_rpt"/>
</dbReference>
<dbReference type="PROSITE" id="PS50005">
    <property type="entry name" value="TPR"/>
    <property type="match status" value="7"/>
</dbReference>
<dbReference type="HOGENOM" id="CLU_001688_1_0_1"/>
<evidence type="ECO:0000313" key="4">
    <source>
        <dbReference type="EMBL" id="KIJ39435.1"/>
    </source>
</evidence>
<dbReference type="OrthoDB" id="421075at2759"/>